<dbReference type="PATRIC" id="fig|491915.6.peg.2739"/>
<keyword evidence="3" id="KW-0687">Ribonucleoprotein</keyword>
<dbReference type="SMART" id="SM00316">
    <property type="entry name" value="S1"/>
    <property type="match status" value="2"/>
</dbReference>
<dbReference type="Gene3D" id="2.40.50.140">
    <property type="entry name" value="Nucleic acid-binding proteins"/>
    <property type="match status" value="2"/>
</dbReference>
<feature type="domain" description="S1 motif" evidence="2">
    <location>
        <begin position="1"/>
        <end position="61"/>
    </location>
</feature>
<dbReference type="Gene3D" id="1.10.10.10">
    <property type="entry name" value="Winged helix-like DNA-binding domain superfamily/Winged helix DNA-binding domain"/>
    <property type="match status" value="1"/>
</dbReference>
<dbReference type="Pfam" id="PF21191">
    <property type="entry name" value="CvfB_1st"/>
    <property type="match status" value="1"/>
</dbReference>
<dbReference type="Pfam" id="PF13509">
    <property type="entry name" value="S1_2"/>
    <property type="match status" value="1"/>
</dbReference>
<evidence type="ECO:0000313" key="4">
    <source>
        <dbReference type="Proteomes" id="UP000000742"/>
    </source>
</evidence>
<dbReference type="InterPro" id="IPR048588">
    <property type="entry name" value="CvfB_S1_2nd"/>
</dbReference>
<dbReference type="Pfam" id="PF17783">
    <property type="entry name" value="WHD_CvfB"/>
    <property type="match status" value="1"/>
</dbReference>
<evidence type="ECO:0000313" key="3">
    <source>
        <dbReference type="EMBL" id="ACJ35011.1"/>
    </source>
</evidence>
<feature type="domain" description="S1 motif" evidence="2">
    <location>
        <begin position="148"/>
        <end position="210"/>
    </location>
</feature>
<organism evidence="3 4">
    <name type="scientific">Anoxybacillus flavithermus (strain DSM 21510 / WK1)</name>
    <dbReference type="NCBI Taxonomy" id="491915"/>
    <lineage>
        <taxon>Bacteria</taxon>
        <taxon>Bacillati</taxon>
        <taxon>Bacillota</taxon>
        <taxon>Bacilli</taxon>
        <taxon>Bacillales</taxon>
        <taxon>Anoxybacillaceae</taxon>
        <taxon>Anoxybacillus</taxon>
    </lineage>
</organism>
<gene>
    <name evidence="3" type="ordered locus">Aflv_2658</name>
</gene>
<name>B7GMA9_ANOFW</name>
<proteinExistence type="inferred from homology"/>
<evidence type="ECO:0000256" key="1">
    <source>
        <dbReference type="PIRNR" id="PIRNR012524"/>
    </source>
</evidence>
<dbReference type="InterPro" id="IPR014464">
    <property type="entry name" value="CvfB_fam"/>
</dbReference>
<dbReference type="RefSeq" id="WP_012576144.1">
    <property type="nucleotide sequence ID" value="NC_011567.1"/>
</dbReference>
<dbReference type="PANTHER" id="PTHR37296:SF1">
    <property type="entry name" value="CONSERVED VIRULENCE FACTOR B"/>
    <property type="match status" value="1"/>
</dbReference>
<dbReference type="eggNOG" id="COG2996">
    <property type="taxonomic scope" value="Bacteria"/>
</dbReference>
<comment type="similarity">
    <text evidence="1">Belongs to the CvfB family.</text>
</comment>
<dbReference type="PIRSF" id="PIRSF012524">
    <property type="entry name" value="YitL_S1"/>
    <property type="match status" value="1"/>
</dbReference>
<dbReference type="GeneID" id="7038931"/>
<dbReference type="HOGENOM" id="CLU_064885_0_0_9"/>
<dbReference type="InterPro" id="IPR048587">
    <property type="entry name" value="CvfB_S1_3rd"/>
</dbReference>
<dbReference type="InterPro" id="IPR040764">
    <property type="entry name" value="CvfB_WH"/>
</dbReference>
<dbReference type="GO" id="GO:0003676">
    <property type="term" value="F:nucleic acid binding"/>
    <property type="evidence" value="ECO:0007669"/>
    <property type="project" value="InterPro"/>
</dbReference>
<keyword evidence="3" id="KW-0689">Ribosomal protein</keyword>
<protein>
    <submittedName>
        <fullName evidence="3">Uncharacterized protein conserved in bacteria containing two ribosomal protein S1-like RNA-binding domains</fullName>
    </submittedName>
</protein>
<dbReference type="Pfam" id="PF21543">
    <property type="entry name" value="CvfB_2nd"/>
    <property type="match status" value="1"/>
</dbReference>
<accession>B7GMA9</accession>
<dbReference type="KEGG" id="afl:Aflv_2658"/>
<dbReference type="EMBL" id="CP000922">
    <property type="protein sequence ID" value="ACJ35011.1"/>
    <property type="molecule type" value="Genomic_DNA"/>
</dbReference>
<dbReference type="InterPro" id="IPR003029">
    <property type="entry name" value="S1_domain"/>
</dbReference>
<dbReference type="InterPro" id="IPR039566">
    <property type="entry name" value="CvfB_S1_st"/>
</dbReference>
<dbReference type="Proteomes" id="UP000000742">
    <property type="component" value="Chromosome"/>
</dbReference>
<dbReference type="GO" id="GO:0005840">
    <property type="term" value="C:ribosome"/>
    <property type="evidence" value="ECO:0007669"/>
    <property type="project" value="UniProtKB-KW"/>
</dbReference>
<evidence type="ECO:0000259" key="2">
    <source>
        <dbReference type="SMART" id="SM00316"/>
    </source>
</evidence>
<dbReference type="PANTHER" id="PTHR37296">
    <property type="entry name" value="CONSERVED VIRULENCE FACTOR B"/>
    <property type="match status" value="1"/>
</dbReference>
<dbReference type="InterPro" id="IPR012340">
    <property type="entry name" value="NA-bd_OB-fold"/>
</dbReference>
<dbReference type="STRING" id="491915.Aflv_2658"/>
<dbReference type="AlphaFoldDB" id="B7GMA9"/>
<dbReference type="InterPro" id="IPR036388">
    <property type="entry name" value="WH-like_DNA-bd_sf"/>
</dbReference>
<reference evidence="3 4" key="1">
    <citation type="journal article" date="2008" name="Genome Biol.">
        <title>Encapsulated in silica: genome, proteome and physiology of the thermophilic bacterium Anoxybacillus flavithermus WK1.</title>
        <authorList>
            <person name="Saw J.H."/>
            <person name="Mountain B.W."/>
            <person name="Feng L."/>
            <person name="Omelchenko M.V."/>
            <person name="Hou S."/>
            <person name="Saito J.A."/>
            <person name="Stott M.B."/>
            <person name="Li D."/>
            <person name="Zhao G."/>
            <person name="Wu J."/>
            <person name="Galperin M.Y."/>
            <person name="Koonin E.V."/>
            <person name="Makarova K.S."/>
            <person name="Wolf Y.I."/>
            <person name="Rigden D.J."/>
            <person name="Dunfield P.F."/>
            <person name="Wang L."/>
            <person name="Alam M."/>
        </authorList>
    </citation>
    <scope>NUCLEOTIDE SEQUENCE [LARGE SCALE GENOMIC DNA]</scope>
    <source>
        <strain evidence="4">DSM 21510 / WK1</strain>
    </source>
</reference>
<sequence>MIGQIVTWQVKEQKPFGYIVTNGKESALLHESQCEGELQVGDEVTVFLYHDHDGRMRATMKHPLITTSSYGWVEVVDVVPQLGVFVHIGIEKDVLLSIDDLPSIPTLWPQKGDQLYCSLQVDKRGRLLAKLADEETMKQISVPAPASAFNTNVRGRIYRLMKAGSFLITDVGYIGFIHESQRRREPRLGELVEGRVIAVKEDGTINVSLLPRKQESLQTDAETIYNYLESRGDAMPYSDKSDPEDIQTRFHMSKAAFKRALGRLMKEEKVYQQDGWTYIKGRENE</sequence>